<dbReference type="InterPro" id="IPR041898">
    <property type="entry name" value="MAGE_WH1"/>
</dbReference>
<evidence type="ECO:0000259" key="1">
    <source>
        <dbReference type="PROSITE" id="PS50838"/>
    </source>
</evidence>
<dbReference type="PANTHER" id="PTHR11736">
    <property type="entry name" value="MELANOMA-ASSOCIATED ANTIGEN MAGE ANTIGEN"/>
    <property type="match status" value="1"/>
</dbReference>
<dbReference type="Gene3D" id="1.10.10.1200">
    <property type="entry name" value="MAGE homology domain, winged helix WH1 motif"/>
    <property type="match status" value="1"/>
</dbReference>
<dbReference type="InterPro" id="IPR002190">
    <property type="entry name" value="MHD_dom"/>
</dbReference>
<reference evidence="2" key="1">
    <citation type="submission" date="2023-04" db="EMBL/GenBank/DDBJ databases">
        <authorList>
            <consortium name="ELIXIR-Norway"/>
        </authorList>
    </citation>
    <scope>NUCLEOTIDE SEQUENCE [LARGE SCALE GENOMIC DNA]</scope>
</reference>
<evidence type="ECO:0000313" key="3">
    <source>
        <dbReference type="Proteomes" id="UP001176941"/>
    </source>
</evidence>
<accession>A0ABN9A5Q6</accession>
<dbReference type="EMBL" id="OX460344">
    <property type="protein sequence ID" value="CAI9181374.1"/>
    <property type="molecule type" value="Genomic_DNA"/>
</dbReference>
<sequence length="101" mass="11257">MDVYKTCYSILMAALSVMAPDDAPESEEKQGEISDYKCALLSSSATGEALPQESLNEMVANLLKFLLLKYQAKELTSQAEMLKKVLRDNQEHFPVVLRQAS</sequence>
<dbReference type="PROSITE" id="PS50838">
    <property type="entry name" value="MAGE"/>
    <property type="match status" value="1"/>
</dbReference>
<dbReference type="InterPro" id="IPR037445">
    <property type="entry name" value="MAGE"/>
</dbReference>
<name>A0ABN9A5Q6_RANTA</name>
<feature type="domain" description="MAGE" evidence="1">
    <location>
        <begin position="55"/>
        <end position="101"/>
    </location>
</feature>
<protein>
    <recommendedName>
        <fullName evidence="1">MAGE domain-containing protein</fullName>
    </recommendedName>
</protein>
<gene>
    <name evidence="2" type="ORF">MRATA1EN1_LOCUS30336</name>
</gene>
<dbReference type="Proteomes" id="UP001176941">
    <property type="component" value="Chromosome Y"/>
</dbReference>
<organism evidence="2 3">
    <name type="scientific">Rangifer tarandus platyrhynchus</name>
    <name type="common">Svalbard reindeer</name>
    <dbReference type="NCBI Taxonomy" id="3082113"/>
    <lineage>
        <taxon>Eukaryota</taxon>
        <taxon>Metazoa</taxon>
        <taxon>Chordata</taxon>
        <taxon>Craniata</taxon>
        <taxon>Vertebrata</taxon>
        <taxon>Euteleostomi</taxon>
        <taxon>Mammalia</taxon>
        <taxon>Eutheria</taxon>
        <taxon>Laurasiatheria</taxon>
        <taxon>Artiodactyla</taxon>
        <taxon>Ruminantia</taxon>
        <taxon>Pecora</taxon>
        <taxon>Cervidae</taxon>
        <taxon>Odocoileinae</taxon>
        <taxon>Rangifer</taxon>
    </lineage>
</organism>
<dbReference type="PANTHER" id="PTHR11736:SF81">
    <property type="entry name" value="MAGE DOMAIN-CONTAINING PROTEIN"/>
    <property type="match status" value="1"/>
</dbReference>
<evidence type="ECO:0000313" key="2">
    <source>
        <dbReference type="EMBL" id="CAI9181374.1"/>
    </source>
</evidence>
<keyword evidence="3" id="KW-1185">Reference proteome</keyword>
<proteinExistence type="predicted"/>